<feature type="region of interest" description="Disordered" evidence="1">
    <location>
        <begin position="167"/>
        <end position="221"/>
    </location>
</feature>
<accession>A0A8H3NIY0</accession>
<gene>
    <name evidence="2" type="ORF">IFM46972_04029</name>
</gene>
<evidence type="ECO:0000313" key="2">
    <source>
        <dbReference type="EMBL" id="GFF33854.1"/>
    </source>
</evidence>
<organism evidence="2 3">
    <name type="scientific">Aspergillus udagawae</name>
    <dbReference type="NCBI Taxonomy" id="91492"/>
    <lineage>
        <taxon>Eukaryota</taxon>
        <taxon>Fungi</taxon>
        <taxon>Dikarya</taxon>
        <taxon>Ascomycota</taxon>
        <taxon>Pezizomycotina</taxon>
        <taxon>Eurotiomycetes</taxon>
        <taxon>Eurotiomycetidae</taxon>
        <taxon>Eurotiales</taxon>
        <taxon>Aspergillaceae</taxon>
        <taxon>Aspergillus</taxon>
        <taxon>Aspergillus subgen. Fumigati</taxon>
    </lineage>
</organism>
<comment type="caution">
    <text evidence="2">The sequence shown here is derived from an EMBL/GenBank/DDBJ whole genome shotgun (WGS) entry which is preliminary data.</text>
</comment>
<evidence type="ECO:0000256" key="1">
    <source>
        <dbReference type="SAM" id="MobiDB-lite"/>
    </source>
</evidence>
<feature type="compositionally biased region" description="Basic residues" evidence="1">
    <location>
        <begin position="169"/>
        <end position="182"/>
    </location>
</feature>
<reference evidence="2 3" key="1">
    <citation type="submission" date="2020-01" db="EMBL/GenBank/DDBJ databases">
        <title>Draft genome sequence of Aspergillus udagawae IFM 46972.</title>
        <authorList>
            <person name="Takahashi H."/>
            <person name="Yaguchi T."/>
        </authorList>
    </citation>
    <scope>NUCLEOTIDE SEQUENCE [LARGE SCALE GENOMIC DNA]</scope>
    <source>
        <strain evidence="2 3">IFM 46972</strain>
    </source>
</reference>
<dbReference type="EMBL" id="BLKC01000022">
    <property type="protein sequence ID" value="GFF33854.1"/>
    <property type="molecule type" value="Genomic_DNA"/>
</dbReference>
<feature type="compositionally biased region" description="Low complexity" evidence="1">
    <location>
        <begin position="196"/>
        <end position="207"/>
    </location>
</feature>
<evidence type="ECO:0000313" key="3">
    <source>
        <dbReference type="Proteomes" id="UP000465221"/>
    </source>
</evidence>
<proteinExistence type="predicted"/>
<sequence length="272" mass="28855">MFAPLSVFRGLAFVEGRLSIGVSCAKLLSYHFEAGIRPLGGINVPDPMDLSSSSASLTISNHWKGKAERHIRLLAVMIAPSRRAKLCVIFQVSTAAMISEGKGDCDRRLRRRLEDQTTPFWRDNACALAGFLTLVLLVGGFRDAPRNCPEVVNVRLIYQAMSNRDFGRRSPRARGGGRRGRGGRGGGHGGLSNPHAPAAAAPAAADPVPDPVPEADAGPVAGPVATSPPVNTAAADFRFARQNPGHYPDDLLGYTCGQIVVLGTDPYHGDAP</sequence>
<dbReference type="AlphaFoldDB" id="A0A8H3NIY0"/>
<name>A0A8H3NIY0_9EURO</name>
<protein>
    <submittedName>
        <fullName evidence="2">Uncharacterized protein</fullName>
    </submittedName>
</protein>
<dbReference type="Proteomes" id="UP000465221">
    <property type="component" value="Unassembled WGS sequence"/>
</dbReference>